<dbReference type="OrthoDB" id="9809324at2"/>
<dbReference type="EMBL" id="ADLT01000007">
    <property type="protein sequence ID" value="EHO63851.1"/>
    <property type="molecule type" value="Genomic_DNA"/>
</dbReference>
<dbReference type="InterPro" id="IPR027417">
    <property type="entry name" value="P-loop_NTPase"/>
</dbReference>
<evidence type="ECO:0000313" key="2">
    <source>
        <dbReference type="Proteomes" id="UP000003277"/>
    </source>
</evidence>
<dbReference type="Gene3D" id="3.40.50.300">
    <property type="entry name" value="P-loop containing nucleotide triphosphate hydrolases"/>
    <property type="match status" value="1"/>
</dbReference>
<dbReference type="AlphaFoldDB" id="H1CXX3"/>
<keyword evidence="2" id="KW-1185">Reference proteome</keyword>
<protein>
    <recommendedName>
        <fullName evidence="3">ATPase AAA-type core domain-containing protein</fullName>
    </recommendedName>
</protein>
<dbReference type="PANTHER" id="PTHR40396">
    <property type="entry name" value="ATPASE-LIKE PROTEIN"/>
    <property type="match status" value="1"/>
</dbReference>
<dbReference type="SUPFAM" id="SSF52540">
    <property type="entry name" value="P-loop containing nucleoside triphosphate hydrolases"/>
    <property type="match status" value="1"/>
</dbReference>
<dbReference type="eggNOG" id="COG1106">
    <property type="taxonomic scope" value="Bacteria"/>
</dbReference>
<dbReference type="Proteomes" id="UP000003277">
    <property type="component" value="Unassembled WGS sequence"/>
</dbReference>
<organism evidence="1 2">
    <name type="scientific">Dialister succinatiphilus YIT 11850</name>
    <dbReference type="NCBI Taxonomy" id="742743"/>
    <lineage>
        <taxon>Bacteria</taxon>
        <taxon>Bacillati</taxon>
        <taxon>Bacillota</taxon>
        <taxon>Negativicutes</taxon>
        <taxon>Veillonellales</taxon>
        <taxon>Veillonellaceae</taxon>
        <taxon>Dialister</taxon>
    </lineage>
</organism>
<dbReference type="PATRIC" id="fig|742743.3.peg.214"/>
<dbReference type="PANTHER" id="PTHR40396:SF1">
    <property type="entry name" value="ATPASE AAA-TYPE CORE DOMAIN-CONTAINING PROTEIN"/>
    <property type="match status" value="1"/>
</dbReference>
<evidence type="ECO:0000313" key="1">
    <source>
        <dbReference type="EMBL" id="EHO63851.1"/>
    </source>
</evidence>
<sequence>MAKGDMVRITYVELWNFKNVRHGSINLLLQPEGFKSSVLGIFGQNGSGKTAFIDSLNILKQALSGRILDNQYAGYIMYGAECAVLSFHFIVSAGNIHYRVKYTFKLRKEAALPDSNVEAFSETEEDTVQYRPVIFDEELKCAVETESLKCPMTTVMNTKSNKAVFLPKAKYNLLIDDKTAYIQLMGDKGMALKLGKSFLFSSELLSFIRKNKNAEIYRLLLDSLVRFGNFELFVMKTDMNGIISLSGLPFAFHLEGSAIGQTLLPINKPPVIPKDMFRVLSEMIGYMNIVLQTLIPGLTIGVHDLGTAFVGKTHMEGIRIGLTSCRNDREIPLVYESDGIKKIVSVLQLFIEIYNRPSMTVAVDELDSGIFEYLLGELLSIIQERGKGQLIFTSHNLRPLETLPTLCTAFTTTDPDERYIRIRNMKRSNNLRSSYYRNIILGNDHYTLYDETENYKIAAAFRKAGMQEEERRLNSKGGKPNA</sequence>
<evidence type="ECO:0008006" key="3">
    <source>
        <dbReference type="Google" id="ProtNLM"/>
    </source>
</evidence>
<dbReference type="RefSeq" id="WP_008858717.1">
    <property type="nucleotide sequence ID" value="NZ_JH591187.1"/>
</dbReference>
<comment type="caution">
    <text evidence="1">The sequence shown here is derived from an EMBL/GenBank/DDBJ whole genome shotgun (WGS) entry which is preliminary data.</text>
</comment>
<reference evidence="1 2" key="1">
    <citation type="submission" date="2011-11" db="EMBL/GenBank/DDBJ databases">
        <title>The Genome Sequence of Dialister succinatiphilus YIT 11850.</title>
        <authorList>
            <consortium name="The Broad Institute Genome Sequencing Platform"/>
            <person name="Earl A."/>
            <person name="Ward D."/>
            <person name="Feldgarden M."/>
            <person name="Gevers D."/>
            <person name="Morotomi M."/>
            <person name="Young S.K."/>
            <person name="Zeng Q."/>
            <person name="Gargeya S."/>
            <person name="Fitzgerald M."/>
            <person name="Haas B."/>
            <person name="Abouelleil A."/>
            <person name="Alvarado L."/>
            <person name="Arachchi H.M."/>
            <person name="Berlin A."/>
            <person name="Brown A."/>
            <person name="Chapman S.B."/>
            <person name="Dunbar C."/>
            <person name="Gearin G."/>
            <person name="Goldberg J."/>
            <person name="Griggs A."/>
            <person name="Gujja S."/>
            <person name="Heiman D."/>
            <person name="Howarth C."/>
            <person name="Lui A."/>
            <person name="MacDonald P.J.P."/>
            <person name="Montmayeur A."/>
            <person name="Murphy C."/>
            <person name="Neiman D."/>
            <person name="Pearson M."/>
            <person name="Priest M."/>
            <person name="Roberts A."/>
            <person name="Saif S."/>
            <person name="Shea T."/>
            <person name="Sisk P."/>
            <person name="Stolte C."/>
            <person name="Sykes S."/>
            <person name="Wortman J."/>
            <person name="Nusbaum C."/>
            <person name="Birren B."/>
        </authorList>
    </citation>
    <scope>NUCLEOTIDE SEQUENCE [LARGE SCALE GENOMIC DNA]</scope>
    <source>
        <strain evidence="1 2">YIT 11850</strain>
    </source>
</reference>
<proteinExistence type="predicted"/>
<dbReference type="STRING" id="742743.HMPREF9453_00211"/>
<name>H1CXX3_9FIRM</name>
<gene>
    <name evidence="1" type="ORF">HMPREF9453_00211</name>
</gene>
<dbReference type="HOGENOM" id="CLU_608016_0_0_9"/>
<accession>H1CXX3</accession>